<name>A0A4Y2R7N4_ARAVE</name>
<gene>
    <name evidence="2" type="ORF">AVEN_109039_1</name>
</gene>
<dbReference type="AlphaFoldDB" id="A0A4Y2R7N4"/>
<protein>
    <submittedName>
        <fullName evidence="2">Uncharacterized protein</fullName>
    </submittedName>
</protein>
<feature type="region of interest" description="Disordered" evidence="1">
    <location>
        <begin position="57"/>
        <end position="87"/>
    </location>
</feature>
<comment type="caution">
    <text evidence="2">The sequence shown here is derived from an EMBL/GenBank/DDBJ whole genome shotgun (WGS) entry which is preliminary data.</text>
</comment>
<proteinExistence type="predicted"/>
<accession>A0A4Y2R7N4</accession>
<dbReference type="Proteomes" id="UP000499080">
    <property type="component" value="Unassembled WGS sequence"/>
</dbReference>
<evidence type="ECO:0000256" key="1">
    <source>
        <dbReference type="SAM" id="MobiDB-lite"/>
    </source>
</evidence>
<organism evidence="2 3">
    <name type="scientific">Araneus ventricosus</name>
    <name type="common">Orbweaver spider</name>
    <name type="synonym">Epeira ventricosa</name>
    <dbReference type="NCBI Taxonomy" id="182803"/>
    <lineage>
        <taxon>Eukaryota</taxon>
        <taxon>Metazoa</taxon>
        <taxon>Ecdysozoa</taxon>
        <taxon>Arthropoda</taxon>
        <taxon>Chelicerata</taxon>
        <taxon>Arachnida</taxon>
        <taxon>Araneae</taxon>
        <taxon>Araneomorphae</taxon>
        <taxon>Entelegynae</taxon>
        <taxon>Araneoidea</taxon>
        <taxon>Araneidae</taxon>
        <taxon>Araneus</taxon>
    </lineage>
</organism>
<keyword evidence="3" id="KW-1185">Reference proteome</keyword>
<evidence type="ECO:0000313" key="3">
    <source>
        <dbReference type="Proteomes" id="UP000499080"/>
    </source>
</evidence>
<dbReference type="EMBL" id="BGPR01016062">
    <property type="protein sequence ID" value="GBN71681.1"/>
    <property type="molecule type" value="Genomic_DNA"/>
</dbReference>
<reference evidence="2 3" key="1">
    <citation type="journal article" date="2019" name="Sci. Rep.">
        <title>Orb-weaving spider Araneus ventricosus genome elucidates the spidroin gene catalogue.</title>
        <authorList>
            <person name="Kono N."/>
            <person name="Nakamura H."/>
            <person name="Ohtoshi R."/>
            <person name="Moran D.A.P."/>
            <person name="Shinohara A."/>
            <person name="Yoshida Y."/>
            <person name="Fujiwara M."/>
            <person name="Mori M."/>
            <person name="Tomita M."/>
            <person name="Arakawa K."/>
        </authorList>
    </citation>
    <scope>NUCLEOTIDE SEQUENCE [LARGE SCALE GENOMIC DNA]</scope>
</reference>
<evidence type="ECO:0000313" key="2">
    <source>
        <dbReference type="EMBL" id="GBN71681.1"/>
    </source>
</evidence>
<sequence length="87" mass="10075">MTRTTLELPLPLKTSTPHQRQDVWPLRMIQRVTDPIHGGPPLESGFVLGTLRPQIRDLNTKSPRPRKKCKQQDEISYEKVNNVQTNF</sequence>